<organism evidence="1 2">
    <name type="scientific">Kineococcus radiotolerans</name>
    <dbReference type="NCBI Taxonomy" id="131568"/>
    <lineage>
        <taxon>Bacteria</taxon>
        <taxon>Bacillati</taxon>
        <taxon>Actinomycetota</taxon>
        <taxon>Actinomycetes</taxon>
        <taxon>Kineosporiales</taxon>
        <taxon>Kineosporiaceae</taxon>
        <taxon>Kineococcus</taxon>
    </lineage>
</organism>
<dbReference type="Proteomes" id="UP000533269">
    <property type="component" value="Unassembled WGS sequence"/>
</dbReference>
<reference evidence="1 2" key="2">
    <citation type="submission" date="2020-08" db="EMBL/GenBank/DDBJ databases">
        <authorList>
            <person name="Partida-Martinez L."/>
            <person name="Huntemann M."/>
            <person name="Clum A."/>
            <person name="Wang J."/>
            <person name="Palaniappan K."/>
            <person name="Ritter S."/>
            <person name="Chen I.-M."/>
            <person name="Stamatis D."/>
            <person name="Reddy T."/>
            <person name="O'Malley R."/>
            <person name="Daum C."/>
            <person name="Shapiro N."/>
            <person name="Ivanova N."/>
            <person name="Kyrpides N."/>
            <person name="Woyke T."/>
        </authorList>
    </citation>
    <scope>NUCLEOTIDE SEQUENCE [LARGE SCALE GENOMIC DNA]</scope>
    <source>
        <strain evidence="1 2">AS2.23</strain>
    </source>
</reference>
<protein>
    <submittedName>
        <fullName evidence="1">Uncharacterized protein</fullName>
    </submittedName>
</protein>
<sequence>MSPEQPPPVRALLRRSVLATSVLDDLDVDLDDDGVRLPGCSPLEWSDLARTAAGADEDVARLRVGELLHAHRELHRDGARTVPLAIPVGADRHPAYGWPHVPQLGGALDLGLGVVVRTGTGDRARERTVPVPVGSARATGRSPRLGEVDLARLEDIGALVARRLVRDAGSRGLGAGDGVLRPVAGCDVPTLLASATLREHLVAGPDRTVGNVLRAIAVPDRTRGWFDLTRIDPAYVGAAWMATDAADRGFRRPVLVTRSEVALAPTSPRLVEDVLAD</sequence>
<comment type="caution">
    <text evidence="1">The sequence shown here is derived from an EMBL/GenBank/DDBJ whole genome shotgun (WGS) entry which is preliminary data.</text>
</comment>
<proteinExistence type="predicted"/>
<evidence type="ECO:0000313" key="1">
    <source>
        <dbReference type="EMBL" id="MBB2899725.1"/>
    </source>
</evidence>
<gene>
    <name evidence="1" type="ORF">FHR75_000513</name>
</gene>
<dbReference type="OMA" id="CEHILGG"/>
<evidence type="ECO:0000313" key="2">
    <source>
        <dbReference type="Proteomes" id="UP000533269"/>
    </source>
</evidence>
<reference evidence="1 2" key="1">
    <citation type="submission" date="2020-08" db="EMBL/GenBank/DDBJ databases">
        <title>The Agave Microbiome: Exploring the role of microbial communities in plant adaptations to desert environments.</title>
        <authorList>
            <person name="Partida-Martinez L.P."/>
        </authorList>
    </citation>
    <scope>NUCLEOTIDE SEQUENCE [LARGE SCALE GENOMIC DNA]</scope>
    <source>
        <strain evidence="1 2">AS2.23</strain>
    </source>
</reference>
<name>A0A7W4TIW4_KINRA</name>
<dbReference type="RefSeq" id="WP_011981795.1">
    <property type="nucleotide sequence ID" value="NZ_JACHVY010000001.1"/>
</dbReference>
<dbReference type="AlphaFoldDB" id="A0A7W4TIW4"/>
<accession>A0A7W4TIW4</accession>
<dbReference type="EMBL" id="JACHVY010000001">
    <property type="protein sequence ID" value="MBB2899725.1"/>
    <property type="molecule type" value="Genomic_DNA"/>
</dbReference>